<dbReference type="PROSITE" id="PS51915">
    <property type="entry name" value="ZAD"/>
    <property type="match status" value="1"/>
</dbReference>
<keyword evidence="6" id="KW-0238">DNA-binding</keyword>
<keyword evidence="3" id="KW-0677">Repeat</keyword>
<dbReference type="SUPFAM" id="SSF57716">
    <property type="entry name" value="Glucocorticoid receptor-like (DNA-binding domain)"/>
    <property type="match status" value="1"/>
</dbReference>
<feature type="domain" description="ZAD" evidence="11">
    <location>
        <begin position="51"/>
        <end position="131"/>
    </location>
</feature>
<keyword evidence="5 9" id="KW-0862">Zinc</keyword>
<sequence length="404" mass="46850">MINIPQMDPQKIKVGKTLTFTIRKRATEVRGHLVSQEVSFSGGASFLELINCCRLCLEEPHPNQMLDMSSIYDQEAELSYYDCYEICTKEDLRQTPSHEPRTLCKRCAVELHWAYDFHKKVSIANQQLREIFESTKSCEQEVPEEEDEEDMSKEFPLEEIEEKQGDQDDPESSNALATLEGIVPRHRHSGEFTCKYCHKVFKNHSRMSKHQLIHLGTRPHFECSQCDKVYLTKQALKVHVDSKHRQAGVRCDTCGKVFAIAKALEIHKRFHNKDFPYACDLCDRRFAQRSHLTVHQQVKHTGSRFICEFPDCQKSFTSSSSLRNHECTHTAMPFECSHCQQSFPARNKLKAHLERKHNMVVELEDLEEMRKFHMVRSKLVMAKVYTGHEQLDNSGKKKTDGASN</sequence>
<dbReference type="InterPro" id="IPR012934">
    <property type="entry name" value="Znf_AD"/>
</dbReference>
<feature type="domain" description="C2H2-type" evidence="10">
    <location>
        <begin position="334"/>
        <end position="357"/>
    </location>
</feature>
<evidence type="ECO:0000313" key="12">
    <source>
        <dbReference type="Proteomes" id="UP001652628"/>
    </source>
</evidence>
<dbReference type="SUPFAM" id="SSF57667">
    <property type="entry name" value="beta-beta-alpha zinc fingers"/>
    <property type="match status" value="3"/>
</dbReference>
<evidence type="ECO:0000259" key="11">
    <source>
        <dbReference type="PROSITE" id="PS51915"/>
    </source>
</evidence>
<comment type="subcellular location">
    <subcellularLocation>
        <location evidence="1">Nucleus</location>
    </subcellularLocation>
</comment>
<feature type="binding site" evidence="9">
    <location>
        <position position="107"/>
    </location>
    <ligand>
        <name>Zn(2+)</name>
        <dbReference type="ChEBI" id="CHEBI:29105"/>
    </ligand>
</feature>
<feature type="domain" description="C2H2-type" evidence="10">
    <location>
        <begin position="221"/>
        <end position="244"/>
    </location>
</feature>
<feature type="binding site" evidence="9">
    <location>
        <position position="53"/>
    </location>
    <ligand>
        <name>Zn(2+)</name>
        <dbReference type="ChEBI" id="CHEBI:29105"/>
    </ligand>
</feature>
<dbReference type="GeneID" id="108019980"/>
<evidence type="ECO:0000256" key="1">
    <source>
        <dbReference type="ARBA" id="ARBA00004123"/>
    </source>
</evidence>
<evidence type="ECO:0000256" key="8">
    <source>
        <dbReference type="PROSITE-ProRule" id="PRU00042"/>
    </source>
</evidence>
<organism evidence="12 13">
    <name type="scientific">Drosophila suzukii</name>
    <name type="common">Spotted-wing drosophila fruit fly</name>
    <dbReference type="NCBI Taxonomy" id="28584"/>
    <lineage>
        <taxon>Eukaryota</taxon>
        <taxon>Metazoa</taxon>
        <taxon>Ecdysozoa</taxon>
        <taxon>Arthropoda</taxon>
        <taxon>Hexapoda</taxon>
        <taxon>Insecta</taxon>
        <taxon>Pterygota</taxon>
        <taxon>Neoptera</taxon>
        <taxon>Endopterygota</taxon>
        <taxon>Diptera</taxon>
        <taxon>Brachycera</taxon>
        <taxon>Muscomorpha</taxon>
        <taxon>Ephydroidea</taxon>
        <taxon>Drosophilidae</taxon>
        <taxon>Drosophila</taxon>
        <taxon>Sophophora</taxon>
    </lineage>
</organism>
<reference evidence="13" key="1">
    <citation type="submission" date="2025-08" db="UniProtKB">
        <authorList>
            <consortium name="RefSeq"/>
        </authorList>
    </citation>
    <scope>IDENTIFICATION</scope>
</reference>
<feature type="binding site" evidence="9">
    <location>
        <position position="104"/>
    </location>
    <ligand>
        <name>Zn(2+)</name>
        <dbReference type="ChEBI" id="CHEBI:29105"/>
    </ligand>
</feature>
<dbReference type="PANTHER" id="PTHR24404:SF110">
    <property type="entry name" value="C2H2-TYPE DOMAIN-CONTAINING PROTEIN"/>
    <property type="match status" value="1"/>
</dbReference>
<evidence type="ECO:0000256" key="5">
    <source>
        <dbReference type="ARBA" id="ARBA00022833"/>
    </source>
</evidence>
<dbReference type="RefSeq" id="XP_036674510.3">
    <property type="nucleotide sequence ID" value="XM_036818615.3"/>
</dbReference>
<feature type="binding site" evidence="9">
    <location>
        <position position="56"/>
    </location>
    <ligand>
        <name>Zn(2+)</name>
        <dbReference type="ChEBI" id="CHEBI:29105"/>
    </ligand>
</feature>
<keyword evidence="2 9" id="KW-0479">Metal-binding</keyword>
<feature type="domain" description="C2H2-type" evidence="10">
    <location>
        <begin position="305"/>
        <end position="330"/>
    </location>
</feature>
<evidence type="ECO:0000256" key="2">
    <source>
        <dbReference type="ARBA" id="ARBA00022723"/>
    </source>
</evidence>
<dbReference type="InterPro" id="IPR050589">
    <property type="entry name" value="Ikaros_C2H2-ZF"/>
</dbReference>
<dbReference type="InterPro" id="IPR013087">
    <property type="entry name" value="Znf_C2H2_type"/>
</dbReference>
<proteinExistence type="predicted"/>
<dbReference type="SMART" id="SM00355">
    <property type="entry name" value="ZnF_C2H2"/>
    <property type="match status" value="6"/>
</dbReference>
<evidence type="ECO:0000256" key="4">
    <source>
        <dbReference type="ARBA" id="ARBA00022771"/>
    </source>
</evidence>
<accession>A0AB40AA74</accession>
<dbReference type="Proteomes" id="UP001652628">
    <property type="component" value="Chromosome 3"/>
</dbReference>
<dbReference type="GO" id="GO:0005634">
    <property type="term" value="C:nucleus"/>
    <property type="evidence" value="ECO:0007669"/>
    <property type="project" value="UniProtKB-SubCell"/>
</dbReference>
<dbReference type="Pfam" id="PF00096">
    <property type="entry name" value="zf-C2H2"/>
    <property type="match status" value="3"/>
</dbReference>
<dbReference type="Pfam" id="PF13912">
    <property type="entry name" value="zf-C2H2_6"/>
    <property type="match status" value="2"/>
</dbReference>
<dbReference type="PANTHER" id="PTHR24404">
    <property type="entry name" value="ZINC FINGER PROTEIN"/>
    <property type="match status" value="1"/>
</dbReference>
<protein>
    <submittedName>
        <fullName evidence="13">Zinc finger protein 73</fullName>
    </submittedName>
</protein>
<dbReference type="Pfam" id="PF07776">
    <property type="entry name" value="zf-AD"/>
    <property type="match status" value="1"/>
</dbReference>
<dbReference type="SMART" id="SM00868">
    <property type="entry name" value="zf-AD"/>
    <property type="match status" value="1"/>
</dbReference>
<feature type="domain" description="C2H2-type" evidence="10">
    <location>
        <begin position="192"/>
        <end position="219"/>
    </location>
</feature>
<keyword evidence="4 8" id="KW-0863">Zinc-finger</keyword>
<dbReference type="InterPro" id="IPR036236">
    <property type="entry name" value="Znf_C2H2_sf"/>
</dbReference>
<gene>
    <name evidence="13" type="primary">LOC108019980</name>
</gene>
<evidence type="ECO:0000256" key="6">
    <source>
        <dbReference type="ARBA" id="ARBA00023125"/>
    </source>
</evidence>
<dbReference type="Gene3D" id="3.30.160.60">
    <property type="entry name" value="Classic Zinc Finger"/>
    <property type="match status" value="5"/>
</dbReference>
<dbReference type="GO" id="GO:0008270">
    <property type="term" value="F:zinc ion binding"/>
    <property type="evidence" value="ECO:0007669"/>
    <property type="project" value="UniProtKB-UniRule"/>
</dbReference>
<evidence type="ECO:0000256" key="7">
    <source>
        <dbReference type="ARBA" id="ARBA00023242"/>
    </source>
</evidence>
<keyword evidence="12" id="KW-1185">Reference proteome</keyword>
<name>A0AB40AA74_DROSZ</name>
<evidence type="ECO:0000256" key="9">
    <source>
        <dbReference type="PROSITE-ProRule" id="PRU01263"/>
    </source>
</evidence>
<evidence type="ECO:0000313" key="13">
    <source>
        <dbReference type="RefSeq" id="XP_036674510.3"/>
    </source>
</evidence>
<dbReference type="PROSITE" id="PS50157">
    <property type="entry name" value="ZINC_FINGER_C2H2_2"/>
    <property type="match status" value="6"/>
</dbReference>
<feature type="domain" description="C2H2-type" evidence="10">
    <location>
        <begin position="277"/>
        <end position="305"/>
    </location>
</feature>
<feature type="domain" description="C2H2-type" evidence="10">
    <location>
        <begin position="249"/>
        <end position="276"/>
    </location>
</feature>
<evidence type="ECO:0000259" key="10">
    <source>
        <dbReference type="PROSITE" id="PS50157"/>
    </source>
</evidence>
<dbReference type="PROSITE" id="PS00028">
    <property type="entry name" value="ZINC_FINGER_C2H2_1"/>
    <property type="match status" value="6"/>
</dbReference>
<evidence type="ECO:0000256" key="3">
    <source>
        <dbReference type="ARBA" id="ARBA00022737"/>
    </source>
</evidence>
<keyword evidence="7" id="KW-0539">Nucleus</keyword>